<dbReference type="InterPro" id="IPR027417">
    <property type="entry name" value="P-loop_NTPase"/>
</dbReference>
<dbReference type="InterPro" id="IPR003959">
    <property type="entry name" value="ATPase_AAA_core"/>
</dbReference>
<feature type="domain" description="AAA+ ATPase" evidence="2">
    <location>
        <begin position="145"/>
        <end position="315"/>
    </location>
</feature>
<proteinExistence type="predicted"/>
<reference evidence="3 4" key="1">
    <citation type="submission" date="2015-10" db="EMBL/GenBank/DDBJ databases">
        <title>Draft genome of Bosea thiooxidans.</title>
        <authorList>
            <person name="Wang X."/>
        </authorList>
    </citation>
    <scope>NUCLEOTIDE SEQUENCE [LARGE SCALE GENOMIC DNA]</scope>
    <source>
        <strain evidence="3 4">CGMCC 9174</strain>
    </source>
</reference>
<evidence type="ECO:0000313" key="4">
    <source>
        <dbReference type="Proteomes" id="UP000051562"/>
    </source>
</evidence>
<organism evidence="3 4">
    <name type="scientific">Bosea thiooxidans</name>
    <dbReference type="NCBI Taxonomy" id="53254"/>
    <lineage>
        <taxon>Bacteria</taxon>
        <taxon>Pseudomonadati</taxon>
        <taxon>Pseudomonadota</taxon>
        <taxon>Alphaproteobacteria</taxon>
        <taxon>Hyphomicrobiales</taxon>
        <taxon>Boseaceae</taxon>
        <taxon>Bosea</taxon>
    </lineage>
</organism>
<dbReference type="PRINTS" id="PR00830">
    <property type="entry name" value="ENDOLAPTASE"/>
</dbReference>
<dbReference type="GO" id="GO:0016887">
    <property type="term" value="F:ATP hydrolysis activity"/>
    <property type="evidence" value="ECO:0007669"/>
    <property type="project" value="InterPro"/>
</dbReference>
<feature type="region of interest" description="Disordered" evidence="1">
    <location>
        <begin position="1"/>
        <end position="33"/>
    </location>
</feature>
<dbReference type="GO" id="GO:0051131">
    <property type="term" value="P:chaperone-mediated protein complex assembly"/>
    <property type="evidence" value="ECO:0007669"/>
    <property type="project" value="TreeGrafter"/>
</dbReference>
<dbReference type="EMBL" id="LMAR01000058">
    <property type="protein sequence ID" value="KQK28810.1"/>
    <property type="molecule type" value="Genomic_DNA"/>
</dbReference>
<dbReference type="GO" id="GO:0004176">
    <property type="term" value="F:ATP-dependent peptidase activity"/>
    <property type="evidence" value="ECO:0007669"/>
    <property type="project" value="InterPro"/>
</dbReference>
<dbReference type="Gene3D" id="3.40.50.300">
    <property type="entry name" value="P-loop containing nucleotide triphosphate hydrolases"/>
    <property type="match status" value="1"/>
</dbReference>
<evidence type="ECO:0000256" key="1">
    <source>
        <dbReference type="SAM" id="MobiDB-lite"/>
    </source>
</evidence>
<dbReference type="GO" id="GO:0006515">
    <property type="term" value="P:protein quality control for misfolded or incompletely synthesized proteins"/>
    <property type="evidence" value="ECO:0007669"/>
    <property type="project" value="TreeGrafter"/>
</dbReference>
<gene>
    <name evidence="3" type="ORF">ARD30_20330</name>
</gene>
<dbReference type="SUPFAM" id="SSF52540">
    <property type="entry name" value="P-loop containing nucleoside triphosphate hydrolases"/>
    <property type="match status" value="1"/>
</dbReference>
<dbReference type="Pfam" id="PF00004">
    <property type="entry name" value="AAA"/>
    <property type="match status" value="1"/>
</dbReference>
<dbReference type="GO" id="GO:0005524">
    <property type="term" value="F:ATP binding"/>
    <property type="evidence" value="ECO:0007669"/>
    <property type="project" value="InterPro"/>
</dbReference>
<dbReference type="RefSeq" id="WP_055729877.1">
    <property type="nucleotide sequence ID" value="NZ_LMAR01000058.1"/>
</dbReference>
<dbReference type="PANTHER" id="PTHR43718:SF2">
    <property type="entry name" value="LON PROTEASE HOMOLOG, MITOCHONDRIAL"/>
    <property type="match status" value="1"/>
</dbReference>
<keyword evidence="4" id="KW-1185">Reference proteome</keyword>
<dbReference type="InterPro" id="IPR003593">
    <property type="entry name" value="AAA+_ATPase"/>
</dbReference>
<comment type="caution">
    <text evidence="3">The sequence shown here is derived from an EMBL/GenBank/DDBJ whole genome shotgun (WGS) entry which is preliminary data.</text>
</comment>
<evidence type="ECO:0000313" key="3">
    <source>
        <dbReference type="EMBL" id="KQK28810.1"/>
    </source>
</evidence>
<dbReference type="Proteomes" id="UP000051562">
    <property type="component" value="Unassembled WGS sequence"/>
</dbReference>
<dbReference type="AlphaFoldDB" id="A0A0Q3STP6"/>
<name>A0A0Q3STP6_9HYPH</name>
<dbReference type="GO" id="GO:0003697">
    <property type="term" value="F:single-stranded DNA binding"/>
    <property type="evidence" value="ECO:0007669"/>
    <property type="project" value="TreeGrafter"/>
</dbReference>
<sequence length="404" mass="43519">MSTTRRRKALPGWELPGPPATEATADTTSAETAPAVEEAEKVRIFDVAMVRGQIEQLIGREYHGHLEEYLGSPSPKLSDVDQTRLDRLLALHDDQKHGFRSLLFGAQAHIDALATERLRCPGFEPIVDLIARAAMLSQRTGSPLFVPPLLLAGPPGVGKTHAARRIAQALQTDMQIISCATNSDFQALTVGHPTSWKAASMGRMTEAMVSGASAQPIIVLDEIDKLSTHETEQPYNALLAILEAENSRALLDEFVRVPFDMSQAIIIATANDVSRLPDFIRSRLMSFAIASPQDEALLAIARLIASDIVAELRGGVPMPSEDILRRAARHNPRRLGKLLRLAFGFAAADGRSELRMPDIVAAEGLVVEADARPSIGFLTSSSVREGRGVDGSGTAPPRVGPSRG</sequence>
<dbReference type="GO" id="GO:0007005">
    <property type="term" value="P:mitochondrion organization"/>
    <property type="evidence" value="ECO:0007669"/>
    <property type="project" value="TreeGrafter"/>
</dbReference>
<dbReference type="PANTHER" id="PTHR43718">
    <property type="entry name" value="LON PROTEASE"/>
    <property type="match status" value="1"/>
</dbReference>
<dbReference type="SMART" id="SM00382">
    <property type="entry name" value="AAA"/>
    <property type="match status" value="1"/>
</dbReference>
<protein>
    <recommendedName>
        <fullName evidence="2">AAA+ ATPase domain-containing protein</fullName>
    </recommendedName>
</protein>
<evidence type="ECO:0000259" key="2">
    <source>
        <dbReference type="SMART" id="SM00382"/>
    </source>
</evidence>
<dbReference type="GO" id="GO:0004252">
    <property type="term" value="F:serine-type endopeptidase activity"/>
    <property type="evidence" value="ECO:0007669"/>
    <property type="project" value="InterPro"/>
</dbReference>
<accession>A0A0Q3STP6</accession>
<feature type="compositionally biased region" description="Low complexity" evidence="1">
    <location>
        <begin position="20"/>
        <end position="33"/>
    </location>
</feature>
<dbReference type="InterPro" id="IPR027065">
    <property type="entry name" value="Lon_Prtase"/>
</dbReference>
<feature type="region of interest" description="Disordered" evidence="1">
    <location>
        <begin position="382"/>
        <end position="404"/>
    </location>
</feature>